<dbReference type="Proteomes" id="UP000492821">
    <property type="component" value="Unassembled WGS sequence"/>
</dbReference>
<dbReference type="WBParaSite" id="Pan_g22718.t1">
    <property type="protein sequence ID" value="Pan_g22718.t1"/>
    <property type="gene ID" value="Pan_g22718"/>
</dbReference>
<organism evidence="2 3">
    <name type="scientific">Panagrellus redivivus</name>
    <name type="common">Microworm</name>
    <dbReference type="NCBI Taxonomy" id="6233"/>
    <lineage>
        <taxon>Eukaryota</taxon>
        <taxon>Metazoa</taxon>
        <taxon>Ecdysozoa</taxon>
        <taxon>Nematoda</taxon>
        <taxon>Chromadorea</taxon>
        <taxon>Rhabditida</taxon>
        <taxon>Tylenchina</taxon>
        <taxon>Panagrolaimomorpha</taxon>
        <taxon>Panagrolaimoidea</taxon>
        <taxon>Panagrolaimidae</taxon>
        <taxon>Panagrellus</taxon>
    </lineage>
</organism>
<reference evidence="2" key="1">
    <citation type="journal article" date="2013" name="Genetics">
        <title>The draft genome and transcriptome of Panagrellus redivivus are shaped by the harsh demands of a free-living lifestyle.</title>
        <authorList>
            <person name="Srinivasan J."/>
            <person name="Dillman A.R."/>
            <person name="Macchietto M.G."/>
            <person name="Heikkinen L."/>
            <person name="Lakso M."/>
            <person name="Fracchia K.M."/>
            <person name="Antoshechkin I."/>
            <person name="Mortazavi A."/>
            <person name="Wong G."/>
            <person name="Sternberg P.W."/>
        </authorList>
    </citation>
    <scope>NUCLEOTIDE SEQUENCE [LARGE SCALE GENOMIC DNA]</scope>
    <source>
        <strain evidence="2">MT8872</strain>
    </source>
</reference>
<accession>A0A7E4VLP9</accession>
<feature type="compositionally biased region" description="Low complexity" evidence="1">
    <location>
        <begin position="185"/>
        <end position="199"/>
    </location>
</feature>
<evidence type="ECO:0000256" key="1">
    <source>
        <dbReference type="SAM" id="MobiDB-lite"/>
    </source>
</evidence>
<name>A0A7E4VLP9_PANRE</name>
<feature type="compositionally biased region" description="Polar residues" evidence="1">
    <location>
        <begin position="172"/>
        <end position="184"/>
    </location>
</feature>
<evidence type="ECO:0000313" key="3">
    <source>
        <dbReference type="WBParaSite" id="Pan_g22718.t1"/>
    </source>
</evidence>
<evidence type="ECO:0000313" key="2">
    <source>
        <dbReference type="Proteomes" id="UP000492821"/>
    </source>
</evidence>
<feature type="compositionally biased region" description="Polar residues" evidence="1">
    <location>
        <begin position="260"/>
        <end position="278"/>
    </location>
</feature>
<protein>
    <submittedName>
        <fullName evidence="3">DNA helicase</fullName>
    </submittedName>
</protein>
<sequence length="530" mass="58759">MVLPDDQVWMHPDIMKLIDGYETRHYMAPKNQTELAREVAVIAGVDVSQNMIAKHLRLRRMHPEIYNVKMPPTMVEDSSDQLKIVVDENVKKVVDKFSSKVLSALDEIQEDLKLLQKDAEMNTVNFALADMAADPRLDGVEVVPLQEDEKSYNKLSLRSKCLFEDNDLVPRTSQRAPTRSASKLTVSRSVSRVPSSPTVYRAKASSGMSTPAKIEHFFNDASPYKRPTSEEAQRFMDSLRTAEISIPKTPEKRLPGHSPGPSTSAQVSDATNQNSFNVSRKRASQNDFGASLPVKMQKIGIFDASNSVPPADDAEFFDVSDNSPPADTKIGIFDVSHSAPTNNNVPSIDSVPPEPAFSLMTTSSTSSDNCDSDEDDFVKPVMTKPYVPNNIPIFGLNGNLKSNILLAHDTLNHRIRIYNLMTILPSRRQRYNCSHCRGPPVSNATVSPDRRSVVFDAHNESCRGLDEKVATMLQLQRHAKMWLNKNETAHNACSIAYKNVKASGLPVSDGMLAEFTRKFFDQHGLGASGI</sequence>
<keyword evidence="2" id="KW-1185">Reference proteome</keyword>
<feature type="region of interest" description="Disordered" evidence="1">
    <location>
        <begin position="243"/>
        <end position="284"/>
    </location>
</feature>
<proteinExistence type="predicted"/>
<reference evidence="3" key="2">
    <citation type="submission" date="2020-10" db="UniProtKB">
        <authorList>
            <consortium name="WormBaseParasite"/>
        </authorList>
    </citation>
    <scope>IDENTIFICATION</scope>
</reference>
<dbReference type="AlphaFoldDB" id="A0A7E4VLP9"/>
<feature type="region of interest" description="Disordered" evidence="1">
    <location>
        <begin position="172"/>
        <end position="207"/>
    </location>
</feature>